<dbReference type="VEuPathDB" id="FungiDB:RhiirA1_470887"/>
<reference evidence="1 2" key="2">
    <citation type="submission" date="2017-09" db="EMBL/GenBank/DDBJ databases">
        <title>Extensive intraspecific genome diversity in a model arbuscular mycorrhizal fungus.</title>
        <authorList>
            <person name="Chen E.C."/>
            <person name="Morin E."/>
            <person name="Beaudet D."/>
            <person name="Noel J."/>
            <person name="Ndikumana S."/>
            <person name="Charron P."/>
            <person name="St-Onge C."/>
            <person name="Giorgi J."/>
            <person name="Grigoriev I.V."/>
            <person name="Roux C."/>
            <person name="Martin F.M."/>
            <person name="Corradi N."/>
        </authorList>
    </citation>
    <scope>NUCLEOTIDE SEQUENCE [LARGE SCALE GENOMIC DNA]</scope>
    <source>
        <strain evidence="1 2">A5</strain>
    </source>
</reference>
<evidence type="ECO:0000313" key="1">
    <source>
        <dbReference type="EMBL" id="PKC11582.1"/>
    </source>
</evidence>
<evidence type="ECO:0008006" key="3">
    <source>
        <dbReference type="Google" id="ProtNLM"/>
    </source>
</evidence>
<organism evidence="1 2">
    <name type="scientific">Rhizophagus irregularis</name>
    <dbReference type="NCBI Taxonomy" id="588596"/>
    <lineage>
        <taxon>Eukaryota</taxon>
        <taxon>Fungi</taxon>
        <taxon>Fungi incertae sedis</taxon>
        <taxon>Mucoromycota</taxon>
        <taxon>Glomeromycotina</taxon>
        <taxon>Glomeromycetes</taxon>
        <taxon>Glomerales</taxon>
        <taxon>Glomeraceae</taxon>
        <taxon>Rhizophagus</taxon>
    </lineage>
</organism>
<dbReference type="EMBL" id="LLXJ01000300">
    <property type="protein sequence ID" value="PKC11582.1"/>
    <property type="molecule type" value="Genomic_DNA"/>
</dbReference>
<dbReference type="SUPFAM" id="SSF47769">
    <property type="entry name" value="SAM/Pointed domain"/>
    <property type="match status" value="1"/>
</dbReference>
<gene>
    <name evidence="1" type="ORF">RhiirA5_412910</name>
</gene>
<dbReference type="Gene3D" id="3.40.50.1010">
    <property type="entry name" value="5'-nuclease"/>
    <property type="match status" value="1"/>
</dbReference>
<reference evidence="1 2" key="1">
    <citation type="submission" date="2016-04" db="EMBL/GenBank/DDBJ databases">
        <title>Genome analyses suggest a sexual origin of heterokaryosis in a supposedly ancient asexual fungus.</title>
        <authorList>
            <person name="Ropars J."/>
            <person name="Sedzielewska K."/>
            <person name="Noel J."/>
            <person name="Charron P."/>
            <person name="Farinelli L."/>
            <person name="Marton T."/>
            <person name="Kruger M."/>
            <person name="Pelin A."/>
            <person name="Brachmann A."/>
            <person name="Corradi N."/>
        </authorList>
    </citation>
    <scope>NUCLEOTIDE SEQUENCE [LARGE SCALE GENOMIC DNA]</scope>
    <source>
        <strain evidence="1 2">A5</strain>
    </source>
</reference>
<sequence>MSSKNFDYSFVRQTLWSFFWKEINGWDRDRVKGFLQAVLGLGGNVIDVIYDQEVSGKAFLHLNEEQLTRNPSPFRLKYGPASAIAELVEQIKGEQPIAGKNLRIDYGKLLKLIINDREVGSMPYLVGSRPPSYDSRKYIEKAGSEVETFDRGRQNHEKEVDSEMRMGNACAVTQASLQNEPDTIVLVSGDKGMRPGIKRALN</sequence>
<protein>
    <recommendedName>
        <fullName evidence="3">NYN domain-containing protein</fullName>
    </recommendedName>
</protein>
<evidence type="ECO:0000313" key="2">
    <source>
        <dbReference type="Proteomes" id="UP000232722"/>
    </source>
</evidence>
<dbReference type="VEuPathDB" id="FungiDB:FUN_024702"/>
<dbReference type="VEuPathDB" id="FungiDB:FUN_004930"/>
<accession>A0A2N0PXM2</accession>
<dbReference type="InterPro" id="IPR013761">
    <property type="entry name" value="SAM/pointed_sf"/>
</dbReference>
<name>A0A2N0PXM2_9GLOM</name>
<dbReference type="VEuPathDB" id="FungiDB:RhiirFUN_003992"/>
<proteinExistence type="predicted"/>
<comment type="caution">
    <text evidence="1">The sequence shown here is derived from an EMBL/GenBank/DDBJ whole genome shotgun (WGS) entry which is preliminary data.</text>
</comment>
<dbReference type="Proteomes" id="UP000232722">
    <property type="component" value="Unassembled WGS sequence"/>
</dbReference>
<dbReference type="AlphaFoldDB" id="A0A2N0PXM2"/>
<dbReference type="Gene3D" id="1.10.150.50">
    <property type="entry name" value="Transcription Factor, Ets-1"/>
    <property type="match status" value="1"/>
</dbReference>